<dbReference type="Proteomes" id="UP000274578">
    <property type="component" value="Chromosome 1"/>
</dbReference>
<organism evidence="1 2">
    <name type="scientific">Segatella oris</name>
    <dbReference type="NCBI Taxonomy" id="28135"/>
    <lineage>
        <taxon>Bacteria</taxon>
        <taxon>Pseudomonadati</taxon>
        <taxon>Bacteroidota</taxon>
        <taxon>Bacteroidia</taxon>
        <taxon>Bacteroidales</taxon>
        <taxon>Prevotellaceae</taxon>
        <taxon>Segatella</taxon>
    </lineage>
</organism>
<proteinExistence type="predicted"/>
<dbReference type="GeneID" id="85011566"/>
<evidence type="ECO:0000313" key="1">
    <source>
        <dbReference type="EMBL" id="VEH14693.1"/>
    </source>
</evidence>
<accession>A0A3S4X0Y1</accession>
<reference evidence="1 2" key="1">
    <citation type="submission" date="2018-12" db="EMBL/GenBank/DDBJ databases">
        <authorList>
            <consortium name="Pathogen Informatics"/>
        </authorList>
    </citation>
    <scope>NUCLEOTIDE SEQUENCE [LARGE SCALE GENOMIC DNA]</scope>
    <source>
        <strain evidence="1 2">NCTC13071</strain>
    </source>
</reference>
<sequence length="237" mass="27959">MVIQKGYYYFFSEMVFPNGHKSSYEKNINVEYKHPFDITITNIGNDSINGKPPGDFDFVMSWLGKALYPQTIRLDHLGLLKEVVNANGMRERYVKEGQRIMDYYEQTPLIVQYVERCIERLGDEKKLLRLISLSNIYQLVTIGLDITRYEYRLVDFPFVGDIISFHLAIVKEEEEEMLLTIPEIKTDRKILSHKGKAYVHKIEKGMFNHIQLMLEVEIEDKGFYTRRLELKRMEGTE</sequence>
<dbReference type="RefSeq" id="WP_036889669.1">
    <property type="nucleotide sequence ID" value="NZ_LR134384.1"/>
</dbReference>
<gene>
    <name evidence="1" type="ORF">NCTC13071_00673</name>
</gene>
<dbReference type="KEGG" id="poc:NCTC13071_00673"/>
<evidence type="ECO:0000313" key="2">
    <source>
        <dbReference type="Proteomes" id="UP000274578"/>
    </source>
</evidence>
<dbReference type="EMBL" id="LR134384">
    <property type="protein sequence ID" value="VEH14693.1"/>
    <property type="molecule type" value="Genomic_DNA"/>
</dbReference>
<name>A0A3S4X0Y1_9BACT</name>
<protein>
    <submittedName>
        <fullName evidence="1">Uncharacterized protein</fullName>
    </submittedName>
</protein>
<dbReference type="AlphaFoldDB" id="A0A3S4X0Y1"/>